<dbReference type="NCBIfam" id="TIGR00652">
    <property type="entry name" value="DapF"/>
    <property type="match status" value="1"/>
</dbReference>
<comment type="subunit">
    <text evidence="3">Homodimer.</text>
</comment>
<dbReference type="EC" id="5.1.1.7" evidence="3 4"/>
<comment type="function">
    <text evidence="3">Catalyzes the stereoinversion of LL-2,6-diaminopimelate (L,L-DAP) to meso-diaminopimelate (meso-DAP), a precursor of L-lysine and an essential component of the bacterial peptidoglycan.</text>
</comment>
<protein>
    <recommendedName>
        <fullName evidence="3 4">Diaminopimelate epimerase</fullName>
        <shortName evidence="3">DAP epimerase</shortName>
        <ecNumber evidence="3 4">5.1.1.7</ecNumber>
    </recommendedName>
    <alternativeName>
        <fullName evidence="3">PLP-independent amino acid racemase</fullName>
    </alternativeName>
</protein>
<keyword evidence="2 3" id="KW-0413">Isomerase</keyword>
<feature type="binding site" evidence="3">
    <location>
        <position position="26"/>
    </location>
    <ligand>
        <name>substrate</name>
    </ligand>
</feature>
<evidence type="ECO:0000313" key="6">
    <source>
        <dbReference type="Proteomes" id="UP000199705"/>
    </source>
</evidence>
<comment type="caution">
    <text evidence="3">Lacks conserved residue(s) required for the propagation of feature annotation.</text>
</comment>
<comment type="pathway">
    <text evidence="3">Amino-acid biosynthesis; L-lysine biosynthesis via DAP pathway; DL-2,6-diaminopimelate from LL-2,6-diaminopimelate: step 1/1.</text>
</comment>
<evidence type="ECO:0000256" key="4">
    <source>
        <dbReference type="NCBIfam" id="TIGR00652"/>
    </source>
</evidence>
<feature type="binding site" evidence="3">
    <location>
        <position position="78"/>
    </location>
    <ligand>
        <name>substrate</name>
    </ligand>
</feature>
<feature type="binding site" evidence="3">
    <location>
        <begin position="213"/>
        <end position="214"/>
    </location>
    <ligand>
        <name>substrate</name>
    </ligand>
</feature>
<feature type="binding site" evidence="3">
    <location>
        <begin position="88"/>
        <end position="89"/>
    </location>
    <ligand>
        <name>substrate</name>
    </ligand>
</feature>
<dbReference type="Gene3D" id="3.10.310.10">
    <property type="entry name" value="Diaminopimelate Epimerase, Chain A, domain 1"/>
    <property type="match status" value="2"/>
</dbReference>
<sequence>MLKTKEADINRIIVKIHFYKYQGAGNDFILIDNRDNSVDHHNPKLISGLCDRRFGIGGDGLMLLQNKEGYDFEMIYYNADGQPSSMCGNGGRCIVAFAKFLGVIESETEFLAVDGPHYAKISDEGDWVSLQMIDVNEVNTDADAYVLNTGSPHYVKLVDGLEQRNVYQEGHAIRNNATYRKNGINVNFVEPMEKGYFVRTFERGVEDETFACGTGVTAVALAMAQHKQQTGHITTPIKVLGGNLNIRFDYDGKAFTDIFLEGPAERVFEGDVVI</sequence>
<dbReference type="InterPro" id="IPR001653">
    <property type="entry name" value="DAP_epimerase_DapF"/>
</dbReference>
<proteinExistence type="inferred from homology"/>
<comment type="catalytic activity">
    <reaction evidence="3">
        <text>(2S,6S)-2,6-diaminopimelate = meso-2,6-diaminopimelate</text>
        <dbReference type="Rhea" id="RHEA:15393"/>
        <dbReference type="ChEBI" id="CHEBI:57609"/>
        <dbReference type="ChEBI" id="CHEBI:57791"/>
        <dbReference type="EC" id="5.1.1.7"/>
    </reaction>
</comment>
<organism evidence="5 6">
    <name type="scientific">Mucilaginibacter gossypii</name>
    <dbReference type="NCBI Taxonomy" id="551996"/>
    <lineage>
        <taxon>Bacteria</taxon>
        <taxon>Pseudomonadati</taxon>
        <taxon>Bacteroidota</taxon>
        <taxon>Sphingobacteriia</taxon>
        <taxon>Sphingobacteriales</taxon>
        <taxon>Sphingobacteriaceae</taxon>
        <taxon>Mucilaginibacter</taxon>
    </lineage>
</organism>
<dbReference type="PANTHER" id="PTHR31689">
    <property type="entry name" value="DIAMINOPIMELATE EPIMERASE, CHLOROPLASTIC"/>
    <property type="match status" value="1"/>
</dbReference>
<dbReference type="PANTHER" id="PTHR31689:SF0">
    <property type="entry name" value="DIAMINOPIMELATE EPIMERASE"/>
    <property type="match status" value="1"/>
</dbReference>
<dbReference type="Proteomes" id="UP000199705">
    <property type="component" value="Unassembled WGS sequence"/>
</dbReference>
<feature type="site" description="Could be important to modulate the pK values of the two catalytic cysteine residues" evidence="3">
    <location>
        <position position="153"/>
    </location>
</feature>
<reference evidence="6" key="1">
    <citation type="submission" date="2016-10" db="EMBL/GenBank/DDBJ databases">
        <authorList>
            <person name="Varghese N."/>
            <person name="Submissions S."/>
        </authorList>
    </citation>
    <scope>NUCLEOTIDE SEQUENCE [LARGE SCALE GENOMIC DNA]</scope>
    <source>
        <strain evidence="6">Gh-67</strain>
    </source>
</reference>
<feature type="active site" description="Proton donor" evidence="3">
    <location>
        <position position="87"/>
    </location>
</feature>
<dbReference type="Pfam" id="PF01678">
    <property type="entry name" value="DAP_epimerase"/>
    <property type="match status" value="2"/>
</dbReference>
<dbReference type="AlphaFoldDB" id="A0A1G8HTY7"/>
<evidence type="ECO:0000256" key="1">
    <source>
        <dbReference type="ARBA" id="ARBA00010219"/>
    </source>
</evidence>
<dbReference type="EMBL" id="FNCG01000016">
    <property type="protein sequence ID" value="SDI10135.1"/>
    <property type="molecule type" value="Genomic_DNA"/>
</dbReference>
<keyword evidence="6" id="KW-1185">Reference proteome</keyword>
<feature type="binding site" evidence="3">
    <location>
        <position position="185"/>
    </location>
    <ligand>
        <name>substrate</name>
    </ligand>
</feature>
<comment type="subcellular location">
    <subcellularLocation>
        <location evidence="3">Cytoplasm</location>
    </subcellularLocation>
</comment>
<evidence type="ECO:0000256" key="2">
    <source>
        <dbReference type="ARBA" id="ARBA00023235"/>
    </source>
</evidence>
<feature type="active site" description="Proton acceptor" evidence="3">
    <location>
        <position position="212"/>
    </location>
</feature>
<gene>
    <name evidence="3" type="primary">dapF</name>
    <name evidence="5" type="ORF">SAMN05192573_11630</name>
</gene>
<keyword evidence="3" id="KW-0457">Lysine biosynthesis</keyword>
<evidence type="ECO:0000256" key="3">
    <source>
        <dbReference type="HAMAP-Rule" id="MF_00197"/>
    </source>
</evidence>
<dbReference type="UniPathway" id="UPA00034">
    <property type="reaction ID" value="UER00025"/>
</dbReference>
<keyword evidence="3" id="KW-0028">Amino-acid biosynthesis</keyword>
<keyword evidence="3" id="KW-0963">Cytoplasm</keyword>
<name>A0A1G8HTY7_9SPHI</name>
<dbReference type="SUPFAM" id="SSF54506">
    <property type="entry name" value="Diaminopimelate epimerase-like"/>
    <property type="match status" value="2"/>
</dbReference>
<accession>A0A1G8HTY7</accession>
<comment type="similarity">
    <text evidence="1 3">Belongs to the diaminopimelate epimerase family.</text>
</comment>
<dbReference type="GO" id="GO:0008837">
    <property type="term" value="F:diaminopimelate epimerase activity"/>
    <property type="evidence" value="ECO:0007669"/>
    <property type="project" value="UniProtKB-UniRule"/>
</dbReference>
<dbReference type="GO" id="GO:0009089">
    <property type="term" value="P:lysine biosynthetic process via diaminopimelate"/>
    <property type="evidence" value="ECO:0007669"/>
    <property type="project" value="UniProtKB-UniRule"/>
</dbReference>
<feature type="binding site" evidence="3">
    <location>
        <begin position="202"/>
        <end position="203"/>
    </location>
    <ligand>
        <name>substrate</name>
    </ligand>
</feature>
<dbReference type="GO" id="GO:0005829">
    <property type="term" value="C:cytosol"/>
    <property type="evidence" value="ECO:0007669"/>
    <property type="project" value="TreeGrafter"/>
</dbReference>
<dbReference type="HAMAP" id="MF_00197">
    <property type="entry name" value="DAP_epimerase"/>
    <property type="match status" value="1"/>
</dbReference>
<feature type="site" description="Could be important to modulate the pK values of the two catalytic cysteine residues" evidence="3">
    <location>
        <position position="202"/>
    </location>
</feature>
<dbReference type="STRING" id="551996.SAMN05192573_11630"/>
<evidence type="ECO:0000313" key="5">
    <source>
        <dbReference type="EMBL" id="SDI10135.1"/>
    </source>
</evidence>